<dbReference type="NCBIfam" id="NF003163">
    <property type="entry name" value="PRK04143.1"/>
    <property type="match status" value="1"/>
</dbReference>
<keyword evidence="5" id="KW-0862">Zinc</keyword>
<evidence type="ECO:0000256" key="2">
    <source>
        <dbReference type="ARBA" id="ARBA00018852"/>
    </source>
</evidence>
<keyword evidence="3" id="KW-0479">Metal-binding</keyword>
<dbReference type="InterPro" id="IPR043472">
    <property type="entry name" value="Macro_dom-like"/>
</dbReference>
<accession>A0A9E4TUS1</accession>
<evidence type="ECO:0000256" key="1">
    <source>
        <dbReference type="ARBA" id="ARBA00001947"/>
    </source>
</evidence>
<dbReference type="GO" id="GO:0046872">
    <property type="term" value="F:metal ion binding"/>
    <property type="evidence" value="ECO:0007669"/>
    <property type="project" value="UniProtKB-KW"/>
</dbReference>
<evidence type="ECO:0000256" key="8">
    <source>
        <dbReference type="ARBA" id="ARBA00093459"/>
    </source>
</evidence>
<dbReference type="AlphaFoldDB" id="A0A9E4TUS1"/>
<comment type="caution">
    <text evidence="10">The sequence shown here is derived from an EMBL/GenBank/DDBJ whole genome shotgun (WGS) entry which is preliminary data.</text>
</comment>
<comment type="catalytic activity">
    <reaction evidence="7">
        <text>4-O-(ADP-D-ribosyl)-L-aspartyl-[protein] + H2O = L-aspartyl-[protein] + ADP-D-ribose + H(+)</text>
        <dbReference type="Rhea" id="RHEA:54428"/>
        <dbReference type="Rhea" id="RHEA-COMP:9867"/>
        <dbReference type="Rhea" id="RHEA-COMP:13832"/>
        <dbReference type="ChEBI" id="CHEBI:15377"/>
        <dbReference type="ChEBI" id="CHEBI:15378"/>
        <dbReference type="ChEBI" id="CHEBI:29961"/>
        <dbReference type="ChEBI" id="CHEBI:57967"/>
        <dbReference type="ChEBI" id="CHEBI:138102"/>
    </reaction>
    <physiologicalReaction direction="left-to-right" evidence="7">
        <dbReference type="Rhea" id="RHEA:54429"/>
    </physiologicalReaction>
</comment>
<dbReference type="Proteomes" id="UP000886674">
    <property type="component" value="Unassembled WGS sequence"/>
</dbReference>
<dbReference type="PROSITE" id="PS51154">
    <property type="entry name" value="MACRO"/>
    <property type="match status" value="1"/>
</dbReference>
<evidence type="ECO:0000259" key="9">
    <source>
        <dbReference type="PROSITE" id="PS51154"/>
    </source>
</evidence>
<organism evidence="10 11">
    <name type="scientific">Candidatus Thiodiazotropha taylori</name>
    <dbReference type="NCBI Taxonomy" id="2792791"/>
    <lineage>
        <taxon>Bacteria</taxon>
        <taxon>Pseudomonadati</taxon>
        <taxon>Pseudomonadota</taxon>
        <taxon>Gammaproteobacteria</taxon>
        <taxon>Chromatiales</taxon>
        <taxon>Sedimenticolaceae</taxon>
        <taxon>Candidatus Thiodiazotropha</taxon>
    </lineage>
</organism>
<keyword evidence="4 10" id="KW-0378">Hydrolase</keyword>
<dbReference type="SUPFAM" id="SSF52949">
    <property type="entry name" value="Macro domain-like"/>
    <property type="match status" value="1"/>
</dbReference>
<sequence>MPETRDPLVEYAGKIELDTPFVPAPGPADVAAVVRAIEDDAGSWSFVQHHPQPVDPQEHRNWIRAALTVRLAGGLPQQLADGMDRLLQAELRGKDITDAAFLPRLTGAYPVADQVSIWNGDIVTLQIGAIANAANAQLLGCFQPFHACIDNAIHSAAGPRLREDCARIMELQGHDEPTGRVKITRAYNLPSGYVLHTVGPIVPDQHPTAQQAQELANCYAACLSLTAEMGIKSVALCGISTGVFGYPADQATEIALRTVANWFEQNPGGLDHVVFNTFGTAATELYQEAIRSWT</sequence>
<dbReference type="PANTHER" id="PTHR11106:SF121">
    <property type="entry name" value="ADP-RIBOSE 1''-PHOSPHATE PHOSPHATASE"/>
    <property type="match status" value="1"/>
</dbReference>
<dbReference type="SMART" id="SM00506">
    <property type="entry name" value="A1pp"/>
    <property type="match status" value="1"/>
</dbReference>
<dbReference type="InterPro" id="IPR002589">
    <property type="entry name" value="Macro_dom"/>
</dbReference>
<evidence type="ECO:0000313" key="11">
    <source>
        <dbReference type="Proteomes" id="UP000886674"/>
    </source>
</evidence>
<evidence type="ECO:0000256" key="7">
    <source>
        <dbReference type="ARBA" id="ARBA00048482"/>
    </source>
</evidence>
<evidence type="ECO:0000256" key="4">
    <source>
        <dbReference type="ARBA" id="ARBA00022801"/>
    </source>
</evidence>
<keyword evidence="6" id="KW-0326">Glycosidase</keyword>
<reference evidence="10" key="1">
    <citation type="journal article" date="2021" name="Proc. Natl. Acad. Sci. U.S.A.">
        <title>Global biogeography of chemosynthetic symbionts reveals both localized and globally distributed symbiont groups. .</title>
        <authorList>
            <person name="Osvatic J.T."/>
            <person name="Wilkins L.G.E."/>
            <person name="Leibrecht L."/>
            <person name="Leray M."/>
            <person name="Zauner S."/>
            <person name="Polzin J."/>
            <person name="Camacho Y."/>
            <person name="Gros O."/>
            <person name="van Gils J.A."/>
            <person name="Eisen J.A."/>
            <person name="Petersen J.M."/>
            <person name="Yuen B."/>
        </authorList>
    </citation>
    <scope>NUCLEOTIDE SEQUENCE</scope>
    <source>
        <strain evidence="10">MAGclacostrist055</strain>
    </source>
</reference>
<gene>
    <name evidence="10" type="ORF">JAY77_18435</name>
</gene>
<evidence type="ECO:0000256" key="3">
    <source>
        <dbReference type="ARBA" id="ARBA00022723"/>
    </source>
</evidence>
<evidence type="ECO:0000256" key="5">
    <source>
        <dbReference type="ARBA" id="ARBA00022833"/>
    </source>
</evidence>
<evidence type="ECO:0000256" key="6">
    <source>
        <dbReference type="ARBA" id="ARBA00023295"/>
    </source>
</evidence>
<feature type="domain" description="Macro" evidence="9">
    <location>
        <begin position="102"/>
        <end position="294"/>
    </location>
</feature>
<dbReference type="Gene3D" id="3.40.220.10">
    <property type="entry name" value="Leucine Aminopeptidase, subunit E, domain 1"/>
    <property type="match status" value="1"/>
</dbReference>
<protein>
    <recommendedName>
        <fullName evidence="2">Protein-ADP-ribose hydrolase</fullName>
    </recommendedName>
</protein>
<proteinExistence type="inferred from homology"/>
<evidence type="ECO:0000313" key="10">
    <source>
        <dbReference type="EMBL" id="MCG7980112.1"/>
    </source>
</evidence>
<comment type="similarity">
    <text evidence="8">Belongs to the MacroD-type family. Zn-Macro subfamily.</text>
</comment>
<dbReference type="GO" id="GO:0016798">
    <property type="term" value="F:hydrolase activity, acting on glycosyl bonds"/>
    <property type="evidence" value="ECO:0007669"/>
    <property type="project" value="UniProtKB-KW"/>
</dbReference>
<comment type="cofactor">
    <cofactor evidence="1">
        <name>Zn(2+)</name>
        <dbReference type="ChEBI" id="CHEBI:29105"/>
    </cofactor>
</comment>
<dbReference type="Pfam" id="PF01661">
    <property type="entry name" value="Macro"/>
    <property type="match status" value="1"/>
</dbReference>
<dbReference type="EMBL" id="JAEPCR010000101">
    <property type="protein sequence ID" value="MCG7980112.1"/>
    <property type="molecule type" value="Genomic_DNA"/>
</dbReference>
<name>A0A9E4TUS1_9GAMM</name>
<dbReference type="PANTHER" id="PTHR11106">
    <property type="entry name" value="GANGLIOSIDE INDUCED DIFFERENTIATION ASSOCIATED PROTEIN 2-RELATED"/>
    <property type="match status" value="1"/>
</dbReference>